<comment type="caution">
    <text evidence="2">The sequence shown here is derived from an EMBL/GenBank/DDBJ whole genome shotgun (WGS) entry which is preliminary data.</text>
</comment>
<protein>
    <recommendedName>
        <fullName evidence="4">DUF2178 domain-containing protein</fullName>
    </recommendedName>
</protein>
<keyword evidence="1" id="KW-0812">Transmembrane</keyword>
<feature type="transmembrane region" description="Helical" evidence="1">
    <location>
        <begin position="118"/>
        <end position="139"/>
    </location>
</feature>
<evidence type="ECO:0008006" key="4">
    <source>
        <dbReference type="Google" id="ProtNLM"/>
    </source>
</evidence>
<dbReference type="Proteomes" id="UP001299546">
    <property type="component" value="Unassembled WGS sequence"/>
</dbReference>
<keyword evidence="3" id="KW-1185">Reference proteome</keyword>
<dbReference type="EMBL" id="JAJCIS010000001">
    <property type="protein sequence ID" value="MCB7386298.1"/>
    <property type="molecule type" value="Genomic_DNA"/>
</dbReference>
<feature type="transmembrane region" description="Helical" evidence="1">
    <location>
        <begin position="41"/>
        <end position="59"/>
    </location>
</feature>
<name>A0ABS8DCZ7_9FIRM</name>
<keyword evidence="1" id="KW-0472">Membrane</keyword>
<keyword evidence="1" id="KW-1133">Transmembrane helix</keyword>
<evidence type="ECO:0000256" key="1">
    <source>
        <dbReference type="SAM" id="Phobius"/>
    </source>
</evidence>
<evidence type="ECO:0000313" key="2">
    <source>
        <dbReference type="EMBL" id="MCB7386298.1"/>
    </source>
</evidence>
<feature type="transmembrane region" description="Helical" evidence="1">
    <location>
        <begin position="89"/>
        <end position="112"/>
    </location>
</feature>
<evidence type="ECO:0000313" key="3">
    <source>
        <dbReference type="Proteomes" id="UP001299546"/>
    </source>
</evidence>
<reference evidence="2 3" key="1">
    <citation type="submission" date="2021-10" db="EMBL/GenBank/DDBJ databases">
        <title>Collection of gut derived symbiotic bacterial strains cultured from healthy donors.</title>
        <authorList>
            <person name="Lin H."/>
            <person name="Littmann E."/>
            <person name="Kohout C."/>
            <person name="Pamer E.G."/>
        </authorList>
    </citation>
    <scope>NUCLEOTIDE SEQUENCE [LARGE SCALE GENOMIC DNA]</scope>
    <source>
        <strain evidence="2 3">DFI.1.165</strain>
    </source>
</reference>
<dbReference type="RefSeq" id="WP_066732615.1">
    <property type="nucleotide sequence ID" value="NZ_JAJCIQ010000001.1"/>
</dbReference>
<gene>
    <name evidence="2" type="ORF">LIZ65_03265</name>
</gene>
<accession>A0ABS8DCZ7</accession>
<proteinExistence type="predicted"/>
<sequence length="143" mass="15951">MFCKNGGKKYFMVLGFLGLISLVIGIIMTTHLNQGSHGADMAAGMLCGLGTCFIVIFLIRKFQERFAPEKIKKDEIEKNDERNIQVTRAAFTVLGTVAIIYMTGMTLAMAFMDFVVGTYISIAGIYVSAISFFIAYRIYQKKM</sequence>
<organism evidence="2 3">
    <name type="scientific">Bariatricus massiliensis</name>
    <dbReference type="NCBI Taxonomy" id="1745713"/>
    <lineage>
        <taxon>Bacteria</taxon>
        <taxon>Bacillati</taxon>
        <taxon>Bacillota</taxon>
        <taxon>Clostridia</taxon>
        <taxon>Lachnospirales</taxon>
        <taxon>Lachnospiraceae</taxon>
        <taxon>Bariatricus</taxon>
    </lineage>
</organism>
<feature type="transmembrane region" description="Helical" evidence="1">
    <location>
        <begin position="12"/>
        <end position="29"/>
    </location>
</feature>